<evidence type="ECO:0000256" key="1">
    <source>
        <dbReference type="SAM" id="MobiDB-lite"/>
    </source>
</evidence>
<gene>
    <name evidence="2" type="ORF">S03H2_71404</name>
</gene>
<evidence type="ECO:0000313" key="2">
    <source>
        <dbReference type="EMBL" id="GAI01711.1"/>
    </source>
</evidence>
<name>X1L747_9ZZZZ</name>
<dbReference type="EMBL" id="BARU01047774">
    <property type="protein sequence ID" value="GAI01711.1"/>
    <property type="molecule type" value="Genomic_DNA"/>
</dbReference>
<comment type="caution">
    <text evidence="2">The sequence shown here is derived from an EMBL/GenBank/DDBJ whole genome shotgun (WGS) entry which is preliminary data.</text>
</comment>
<feature type="non-terminal residue" evidence="2">
    <location>
        <position position="95"/>
    </location>
</feature>
<sequence length="95" mass="10112">EAPTPVAPELAPAPEVTPPPTFEAPVVPTIPEVTPAPTIPAIEVAPAPEYAPTEEEKAWAEMYGGTIADIIKARGEGIPEETINLMIRRQSQMLT</sequence>
<proteinExistence type="predicted"/>
<organism evidence="2">
    <name type="scientific">marine sediment metagenome</name>
    <dbReference type="NCBI Taxonomy" id="412755"/>
    <lineage>
        <taxon>unclassified sequences</taxon>
        <taxon>metagenomes</taxon>
        <taxon>ecological metagenomes</taxon>
    </lineage>
</organism>
<reference evidence="2" key="1">
    <citation type="journal article" date="2014" name="Front. Microbiol.">
        <title>High frequency of phylogenetically diverse reductive dehalogenase-homologous genes in deep subseafloor sedimentary metagenomes.</title>
        <authorList>
            <person name="Kawai M."/>
            <person name="Futagami T."/>
            <person name="Toyoda A."/>
            <person name="Takaki Y."/>
            <person name="Nishi S."/>
            <person name="Hori S."/>
            <person name="Arai W."/>
            <person name="Tsubouchi T."/>
            <person name="Morono Y."/>
            <person name="Uchiyama I."/>
            <person name="Ito T."/>
            <person name="Fujiyama A."/>
            <person name="Inagaki F."/>
            <person name="Takami H."/>
        </authorList>
    </citation>
    <scope>NUCLEOTIDE SEQUENCE</scope>
    <source>
        <strain evidence="2">Expedition CK06-06</strain>
    </source>
</reference>
<dbReference type="AlphaFoldDB" id="X1L747"/>
<feature type="non-terminal residue" evidence="2">
    <location>
        <position position="1"/>
    </location>
</feature>
<protein>
    <submittedName>
        <fullName evidence="2">Uncharacterized protein</fullName>
    </submittedName>
</protein>
<accession>X1L747</accession>
<feature type="compositionally biased region" description="Low complexity" evidence="1">
    <location>
        <begin position="1"/>
        <end position="14"/>
    </location>
</feature>
<feature type="region of interest" description="Disordered" evidence="1">
    <location>
        <begin position="1"/>
        <end position="24"/>
    </location>
</feature>